<keyword evidence="4 8" id="KW-0249">Electron transport</keyword>
<dbReference type="AlphaFoldDB" id="A0A846XR88"/>
<dbReference type="GO" id="GO:0009055">
    <property type="term" value="F:electron transfer activity"/>
    <property type="evidence" value="ECO:0007669"/>
    <property type="project" value="UniProtKB-UniRule"/>
</dbReference>
<keyword evidence="6 8" id="KW-0411">Iron-sulfur</keyword>
<keyword evidence="3 8" id="KW-0479">Metal-binding</keyword>
<dbReference type="GO" id="GO:0005506">
    <property type="term" value="F:iron ion binding"/>
    <property type="evidence" value="ECO:0007669"/>
    <property type="project" value="UniProtKB-UniRule"/>
</dbReference>
<comment type="caution">
    <text evidence="10">The sequence shown here is derived from an EMBL/GenBank/DDBJ whole genome shotgun (WGS) entry which is preliminary data.</text>
</comment>
<dbReference type="Proteomes" id="UP000565715">
    <property type="component" value="Unassembled WGS sequence"/>
</dbReference>
<evidence type="ECO:0000256" key="3">
    <source>
        <dbReference type="ARBA" id="ARBA00022723"/>
    </source>
</evidence>
<reference evidence="10 11" key="1">
    <citation type="submission" date="2020-04" db="EMBL/GenBank/DDBJ databases">
        <title>MicrobeNet Type strains.</title>
        <authorList>
            <person name="Nicholson A.C."/>
        </authorList>
    </citation>
    <scope>NUCLEOTIDE SEQUENCE [LARGE SCALE GENOMIC DNA]</scope>
    <source>
        <strain evidence="10 11">DSM 45078</strain>
    </source>
</reference>
<evidence type="ECO:0000256" key="8">
    <source>
        <dbReference type="RuleBase" id="RU368020"/>
    </source>
</evidence>
<dbReference type="Gene3D" id="3.30.70.20">
    <property type="match status" value="1"/>
</dbReference>
<dbReference type="EMBL" id="JAAXOO010000008">
    <property type="protein sequence ID" value="NKY37290.1"/>
    <property type="molecule type" value="Genomic_DNA"/>
</dbReference>
<dbReference type="PANTHER" id="PTHR36923">
    <property type="entry name" value="FERREDOXIN"/>
    <property type="match status" value="1"/>
</dbReference>
<dbReference type="Pfam" id="PF13370">
    <property type="entry name" value="Fer4_13"/>
    <property type="match status" value="1"/>
</dbReference>
<dbReference type="SUPFAM" id="SSF54862">
    <property type="entry name" value="4Fe-4S ferredoxins"/>
    <property type="match status" value="1"/>
</dbReference>
<comment type="function">
    <text evidence="8">Ferredoxins are iron-sulfur proteins that transfer electrons in a wide variety of metabolic reactions.</text>
</comment>
<dbReference type="PRINTS" id="PR00352">
    <property type="entry name" value="3FE4SFRDOXIN"/>
</dbReference>
<dbReference type="GO" id="GO:0051538">
    <property type="term" value="F:3 iron, 4 sulfur cluster binding"/>
    <property type="evidence" value="ECO:0007669"/>
    <property type="project" value="UniProtKB-KW"/>
</dbReference>
<feature type="region of interest" description="Disordered" evidence="9">
    <location>
        <begin position="1"/>
        <end position="21"/>
    </location>
</feature>
<evidence type="ECO:0000256" key="9">
    <source>
        <dbReference type="SAM" id="MobiDB-lite"/>
    </source>
</evidence>
<dbReference type="InterPro" id="IPR051269">
    <property type="entry name" value="Fe-S_cluster_ET"/>
</dbReference>
<evidence type="ECO:0000313" key="10">
    <source>
        <dbReference type="EMBL" id="NKY37290.1"/>
    </source>
</evidence>
<dbReference type="PANTHER" id="PTHR36923:SF3">
    <property type="entry name" value="FERREDOXIN"/>
    <property type="match status" value="1"/>
</dbReference>
<keyword evidence="7" id="KW-0003">3Fe-4S</keyword>
<gene>
    <name evidence="10" type="ORF">HGA13_30100</name>
</gene>
<dbReference type="RefSeq" id="WP_084471012.1">
    <property type="nucleotide sequence ID" value="NZ_JAAXOO010000008.1"/>
</dbReference>
<keyword evidence="11" id="KW-1185">Reference proteome</keyword>
<evidence type="ECO:0000256" key="2">
    <source>
        <dbReference type="ARBA" id="ARBA00022448"/>
    </source>
</evidence>
<sequence>MNSTAPSEPRKNSHRNGLAPRELRVDRERCIGAGMCVLTAAGVFDQDDADGRVVALTTAPTAGQETAIRQAADMCPAGAIALLSR</sequence>
<dbReference type="InterPro" id="IPR001080">
    <property type="entry name" value="3Fe4S_ferredoxin"/>
</dbReference>
<keyword evidence="2 8" id="KW-0813">Transport</keyword>
<proteinExistence type="predicted"/>
<evidence type="ECO:0000313" key="11">
    <source>
        <dbReference type="Proteomes" id="UP000565715"/>
    </source>
</evidence>
<evidence type="ECO:0000256" key="5">
    <source>
        <dbReference type="ARBA" id="ARBA00023004"/>
    </source>
</evidence>
<keyword evidence="5 8" id="KW-0408">Iron</keyword>
<organism evidence="10 11">
    <name type="scientific">Nocardia speluncae</name>
    <dbReference type="NCBI Taxonomy" id="419477"/>
    <lineage>
        <taxon>Bacteria</taxon>
        <taxon>Bacillati</taxon>
        <taxon>Actinomycetota</taxon>
        <taxon>Actinomycetes</taxon>
        <taxon>Mycobacteriales</taxon>
        <taxon>Nocardiaceae</taxon>
        <taxon>Nocardia</taxon>
    </lineage>
</organism>
<name>A0A846XR88_9NOCA</name>
<comment type="cofactor">
    <cofactor evidence="1">
        <name>[3Fe-4S] cluster</name>
        <dbReference type="ChEBI" id="CHEBI:21137"/>
    </cofactor>
</comment>
<protein>
    <recommendedName>
        <fullName evidence="8">Ferredoxin</fullName>
    </recommendedName>
</protein>
<evidence type="ECO:0000256" key="1">
    <source>
        <dbReference type="ARBA" id="ARBA00001927"/>
    </source>
</evidence>
<evidence type="ECO:0000256" key="6">
    <source>
        <dbReference type="ARBA" id="ARBA00023014"/>
    </source>
</evidence>
<accession>A0A846XR88</accession>
<evidence type="ECO:0000256" key="7">
    <source>
        <dbReference type="ARBA" id="ARBA00023291"/>
    </source>
</evidence>
<evidence type="ECO:0000256" key="4">
    <source>
        <dbReference type="ARBA" id="ARBA00022982"/>
    </source>
</evidence>